<dbReference type="Proteomes" id="UP000327013">
    <property type="component" value="Chromosome 1"/>
</dbReference>
<dbReference type="InterPro" id="IPR057207">
    <property type="entry name" value="FBXL15_LRR"/>
</dbReference>
<dbReference type="OrthoDB" id="6066220at2759"/>
<name>A0A5N6QDK5_9ROSI</name>
<protein>
    <recommendedName>
        <fullName evidence="1">F-box/LRR-repeat protein 15-like leucin rich repeat domain-containing protein</fullName>
    </recommendedName>
</protein>
<accession>A0A5N6QDK5</accession>
<dbReference type="InterPro" id="IPR006553">
    <property type="entry name" value="Leu-rich_rpt_Cys-con_subtyp"/>
</dbReference>
<dbReference type="AlphaFoldDB" id="A0A5N6QDK5"/>
<dbReference type="SMART" id="SM00367">
    <property type="entry name" value="LRR_CC"/>
    <property type="match status" value="9"/>
</dbReference>
<proteinExistence type="predicted"/>
<reference evidence="2 3" key="1">
    <citation type="submission" date="2019-06" db="EMBL/GenBank/DDBJ databases">
        <title>A chromosomal-level reference genome of Carpinus fangiana (Coryloideae, Betulaceae).</title>
        <authorList>
            <person name="Yang X."/>
            <person name="Wang Z."/>
            <person name="Zhang L."/>
            <person name="Hao G."/>
            <person name="Liu J."/>
            <person name="Yang Y."/>
        </authorList>
    </citation>
    <scope>NUCLEOTIDE SEQUENCE [LARGE SCALE GENOMIC DNA]</scope>
    <source>
        <strain evidence="2">Cfa_2016G</strain>
        <tissue evidence="2">Leaf</tissue>
    </source>
</reference>
<gene>
    <name evidence="2" type="ORF">FH972_001905</name>
</gene>
<evidence type="ECO:0000313" key="2">
    <source>
        <dbReference type="EMBL" id="KAE7997257.1"/>
    </source>
</evidence>
<dbReference type="PANTHER" id="PTHR13318">
    <property type="entry name" value="PARTNER OF PAIRED, ISOFORM B-RELATED"/>
    <property type="match status" value="1"/>
</dbReference>
<dbReference type="Gene3D" id="3.80.10.10">
    <property type="entry name" value="Ribonuclease Inhibitor"/>
    <property type="match status" value="4"/>
</dbReference>
<dbReference type="GO" id="GO:0031146">
    <property type="term" value="P:SCF-dependent proteasomal ubiquitin-dependent protein catabolic process"/>
    <property type="evidence" value="ECO:0007669"/>
    <property type="project" value="TreeGrafter"/>
</dbReference>
<feature type="domain" description="F-box/LRR-repeat protein 15-like leucin rich repeat" evidence="1">
    <location>
        <begin position="157"/>
        <end position="364"/>
    </location>
</feature>
<organism evidence="2 3">
    <name type="scientific">Carpinus fangiana</name>
    <dbReference type="NCBI Taxonomy" id="176857"/>
    <lineage>
        <taxon>Eukaryota</taxon>
        <taxon>Viridiplantae</taxon>
        <taxon>Streptophyta</taxon>
        <taxon>Embryophyta</taxon>
        <taxon>Tracheophyta</taxon>
        <taxon>Spermatophyta</taxon>
        <taxon>Magnoliopsida</taxon>
        <taxon>eudicotyledons</taxon>
        <taxon>Gunneridae</taxon>
        <taxon>Pentapetalae</taxon>
        <taxon>rosids</taxon>
        <taxon>fabids</taxon>
        <taxon>Fagales</taxon>
        <taxon>Betulaceae</taxon>
        <taxon>Carpinus</taxon>
    </lineage>
</organism>
<feature type="domain" description="F-box/LRR-repeat protein 15-like leucin rich repeat" evidence="1">
    <location>
        <begin position="384"/>
        <end position="518"/>
    </location>
</feature>
<dbReference type="PANTHER" id="PTHR13318:SF106">
    <property type="entry name" value="F-BOX_LRR-REPEAT PROTEIN 2"/>
    <property type="match status" value="1"/>
</dbReference>
<sequence length="589" mass="65352">MSDKPMVDLPPECWELIFNLVGHHRHFEPLSVVCRQFLAISNRLRVSLTVSDQTVLFLPRLFQRFQHLRKIDLSEFHGDLEGPLSQIAKSGLDLEAINLSNQRNLPLDGLRKLGSNMKNLRSLTCSKSGSLLDFHLFVIATSFPSLEELDISYPEHEHCYSLSGLADSGRFPAVTDSGVYALSMKLKNLIKINLSGNSFIHDKSLMVLSSNCASLREIAVQDCAFITQSALAFVISCARELRSISASEIWLPFKDVGFEQSFVYAKALCDINLSTSFVADELLYSIVEACLPLNKLTLAHCDGFTFAGISLLLAKYQCLSFLNLEGVSFLTDQNIVELSKFFSMLTSINLSLCSKLTNSTFFTILKRCHFLNEVKMERTNVGEEDFAADIVVNHRVKSLNLARNCKLGDGSVKKFAAVCPNLQQLNLSSCSKVTGESVVEIFKRCREIRRLEINQCSGIKGLVIDFELSKLEEISAKGSGINNEALAVIGKRSCRLLHLDLAGCLNVTAKGVKEVVQSCRLLREINLKCCDNVNAGIVAWMVFSRPSLRKIIPPCGFASAESQINLFLRHGCLVCEGQHFKGHGKPPLI</sequence>
<dbReference type="InterPro" id="IPR032675">
    <property type="entry name" value="LRR_dom_sf"/>
</dbReference>
<evidence type="ECO:0000313" key="3">
    <source>
        <dbReference type="Proteomes" id="UP000327013"/>
    </source>
</evidence>
<dbReference type="Pfam" id="PF25372">
    <property type="entry name" value="DUF7885"/>
    <property type="match status" value="2"/>
</dbReference>
<dbReference type="SUPFAM" id="SSF52047">
    <property type="entry name" value="RNI-like"/>
    <property type="match status" value="2"/>
</dbReference>
<dbReference type="GO" id="GO:0019005">
    <property type="term" value="C:SCF ubiquitin ligase complex"/>
    <property type="evidence" value="ECO:0007669"/>
    <property type="project" value="TreeGrafter"/>
</dbReference>
<dbReference type="EMBL" id="CM017321">
    <property type="protein sequence ID" value="KAE7997257.1"/>
    <property type="molecule type" value="Genomic_DNA"/>
</dbReference>
<evidence type="ECO:0000259" key="1">
    <source>
        <dbReference type="Pfam" id="PF25372"/>
    </source>
</evidence>
<keyword evidence="3" id="KW-1185">Reference proteome</keyword>